<organism evidence="2">
    <name type="scientific">Arundo donax</name>
    <name type="common">Giant reed</name>
    <name type="synonym">Donax arundinaceus</name>
    <dbReference type="NCBI Taxonomy" id="35708"/>
    <lineage>
        <taxon>Eukaryota</taxon>
        <taxon>Viridiplantae</taxon>
        <taxon>Streptophyta</taxon>
        <taxon>Embryophyta</taxon>
        <taxon>Tracheophyta</taxon>
        <taxon>Spermatophyta</taxon>
        <taxon>Magnoliopsida</taxon>
        <taxon>Liliopsida</taxon>
        <taxon>Poales</taxon>
        <taxon>Poaceae</taxon>
        <taxon>PACMAD clade</taxon>
        <taxon>Arundinoideae</taxon>
        <taxon>Arundineae</taxon>
        <taxon>Arundo</taxon>
    </lineage>
</organism>
<name>A0A0A9E989_ARUDO</name>
<proteinExistence type="predicted"/>
<accession>A0A0A9E989</accession>
<protein>
    <submittedName>
        <fullName evidence="2">Uncharacterized protein</fullName>
    </submittedName>
</protein>
<reference evidence="2" key="2">
    <citation type="journal article" date="2015" name="Data Brief">
        <title>Shoot transcriptome of the giant reed, Arundo donax.</title>
        <authorList>
            <person name="Barrero R.A."/>
            <person name="Guerrero F.D."/>
            <person name="Moolhuijzen P."/>
            <person name="Goolsby J.A."/>
            <person name="Tidwell J."/>
            <person name="Bellgard S.E."/>
            <person name="Bellgard M.I."/>
        </authorList>
    </citation>
    <scope>NUCLEOTIDE SEQUENCE</scope>
    <source>
        <tissue evidence="2">Shoot tissue taken approximately 20 cm above the soil surface</tissue>
    </source>
</reference>
<feature type="coiled-coil region" evidence="1">
    <location>
        <begin position="3"/>
        <end position="30"/>
    </location>
</feature>
<keyword evidence="1" id="KW-0175">Coiled coil</keyword>
<evidence type="ECO:0000256" key="1">
    <source>
        <dbReference type="SAM" id="Coils"/>
    </source>
</evidence>
<sequence>MELEAEVQKLKELNKELERKQAEIMETQKNEVTEVKDPFGRRKRLCLRRTLTGPW</sequence>
<reference evidence="2" key="1">
    <citation type="submission" date="2014-09" db="EMBL/GenBank/DDBJ databases">
        <authorList>
            <person name="Magalhaes I.L.F."/>
            <person name="Oliveira U."/>
            <person name="Santos F.R."/>
            <person name="Vidigal T.H.D.A."/>
            <person name="Brescovit A.D."/>
            <person name="Santos A.J."/>
        </authorList>
    </citation>
    <scope>NUCLEOTIDE SEQUENCE</scope>
    <source>
        <tissue evidence="2">Shoot tissue taken approximately 20 cm above the soil surface</tissue>
    </source>
</reference>
<dbReference type="EMBL" id="GBRH01200556">
    <property type="protein sequence ID" value="JAD97339.1"/>
    <property type="molecule type" value="Transcribed_RNA"/>
</dbReference>
<dbReference type="AlphaFoldDB" id="A0A0A9E989"/>
<evidence type="ECO:0000313" key="2">
    <source>
        <dbReference type="EMBL" id="JAD97339.1"/>
    </source>
</evidence>